<dbReference type="EMBL" id="CAJFDH010000002">
    <property type="protein sequence ID" value="CAD5212881.1"/>
    <property type="molecule type" value="Genomic_DNA"/>
</dbReference>
<dbReference type="EMBL" id="CAJFCW020000002">
    <property type="protein sequence ID" value="CAG9098008.1"/>
    <property type="molecule type" value="Genomic_DNA"/>
</dbReference>
<accession>A0A811KC28</accession>
<sequence>MGLTRFTQNGQIINLRDNRLAAECLRINGLLSQAVERLIILGMKVEASDYENTKKLVEQYNSLIWPNISECHTCLKPLATSIRASIDECQVSDSRLTKLLELNRFQLEARQITDELIEKIGRELEIALEVKRRARVIDGIQIDPEKMIELQTYKNSISKWQL</sequence>
<keyword evidence="2" id="KW-1185">Reference proteome</keyword>
<protein>
    <submittedName>
        <fullName evidence="1">Uncharacterized protein</fullName>
    </submittedName>
</protein>
<organism evidence="1 2">
    <name type="scientific">Bursaphelenchus okinawaensis</name>
    <dbReference type="NCBI Taxonomy" id="465554"/>
    <lineage>
        <taxon>Eukaryota</taxon>
        <taxon>Metazoa</taxon>
        <taxon>Ecdysozoa</taxon>
        <taxon>Nematoda</taxon>
        <taxon>Chromadorea</taxon>
        <taxon>Rhabditida</taxon>
        <taxon>Tylenchina</taxon>
        <taxon>Tylenchomorpha</taxon>
        <taxon>Aphelenchoidea</taxon>
        <taxon>Aphelenchoididae</taxon>
        <taxon>Bursaphelenchus</taxon>
    </lineage>
</organism>
<dbReference type="AlphaFoldDB" id="A0A811KC28"/>
<comment type="caution">
    <text evidence="1">The sequence shown here is derived from an EMBL/GenBank/DDBJ whole genome shotgun (WGS) entry which is preliminary data.</text>
</comment>
<proteinExistence type="predicted"/>
<dbReference type="Proteomes" id="UP000783686">
    <property type="component" value="Unassembled WGS sequence"/>
</dbReference>
<dbReference type="OrthoDB" id="10315039at2759"/>
<reference evidence="1" key="1">
    <citation type="submission" date="2020-09" db="EMBL/GenBank/DDBJ databases">
        <authorList>
            <person name="Kikuchi T."/>
        </authorList>
    </citation>
    <scope>NUCLEOTIDE SEQUENCE</scope>
    <source>
        <strain evidence="1">SH1</strain>
    </source>
</reference>
<name>A0A811KC28_9BILA</name>
<dbReference type="Proteomes" id="UP000614601">
    <property type="component" value="Unassembled WGS sequence"/>
</dbReference>
<evidence type="ECO:0000313" key="1">
    <source>
        <dbReference type="EMBL" id="CAD5212881.1"/>
    </source>
</evidence>
<gene>
    <name evidence="1" type="ORF">BOKJ2_LOCUS4682</name>
</gene>
<evidence type="ECO:0000313" key="2">
    <source>
        <dbReference type="Proteomes" id="UP000614601"/>
    </source>
</evidence>